<accession>A0A8H5CJX4</accession>
<dbReference type="Pfam" id="PF26557">
    <property type="entry name" value="Cullin_AB"/>
    <property type="match status" value="1"/>
</dbReference>
<dbReference type="EMBL" id="JAACJK010000001">
    <property type="protein sequence ID" value="KAF5342684.1"/>
    <property type="molecule type" value="Genomic_DNA"/>
</dbReference>
<dbReference type="PROSITE" id="PS50069">
    <property type="entry name" value="CULLIN_2"/>
    <property type="match status" value="1"/>
</dbReference>
<dbReference type="InterPro" id="IPR036390">
    <property type="entry name" value="WH_DNA-bd_sf"/>
</dbReference>
<feature type="compositionally biased region" description="Basic residues" evidence="6">
    <location>
        <begin position="1"/>
        <end position="16"/>
    </location>
</feature>
<dbReference type="PROSITE" id="PS01256">
    <property type="entry name" value="CULLIN_1"/>
    <property type="match status" value="1"/>
</dbReference>
<dbReference type="InterPro" id="IPR016159">
    <property type="entry name" value="Cullin_repeat-like_dom_sf"/>
</dbReference>
<evidence type="ECO:0000256" key="5">
    <source>
        <dbReference type="RuleBase" id="RU003829"/>
    </source>
</evidence>
<evidence type="ECO:0000256" key="6">
    <source>
        <dbReference type="SAM" id="MobiDB-lite"/>
    </source>
</evidence>
<dbReference type="SMART" id="SM00182">
    <property type="entry name" value="CULLIN"/>
    <property type="match status" value="1"/>
</dbReference>
<dbReference type="InterPro" id="IPR036317">
    <property type="entry name" value="Cullin_homology_sf"/>
</dbReference>
<keyword evidence="9" id="KW-1185">Reference proteome</keyword>
<dbReference type="PANTHER" id="PTHR11932">
    <property type="entry name" value="CULLIN"/>
    <property type="match status" value="1"/>
</dbReference>
<dbReference type="GO" id="GO:0006511">
    <property type="term" value="P:ubiquitin-dependent protein catabolic process"/>
    <property type="evidence" value="ECO:0007669"/>
    <property type="project" value="InterPro"/>
</dbReference>
<dbReference type="InterPro" id="IPR059120">
    <property type="entry name" value="Cullin-like_AB"/>
</dbReference>
<comment type="similarity">
    <text evidence="1 4 5">Belongs to the cullin family.</text>
</comment>
<dbReference type="SUPFAM" id="SSF75632">
    <property type="entry name" value="Cullin homology domain"/>
    <property type="match status" value="1"/>
</dbReference>
<protein>
    <recommendedName>
        <fullName evidence="7">Cullin family profile domain-containing protein</fullName>
    </recommendedName>
</protein>
<dbReference type="GO" id="GO:0031625">
    <property type="term" value="F:ubiquitin protein ligase binding"/>
    <property type="evidence" value="ECO:0007669"/>
    <property type="project" value="InterPro"/>
</dbReference>
<dbReference type="FunFam" id="1.10.10.10:FF:000014">
    <property type="entry name" value="Cullin 1"/>
    <property type="match status" value="1"/>
</dbReference>
<dbReference type="SUPFAM" id="SSF74788">
    <property type="entry name" value="Cullin repeat-like"/>
    <property type="match status" value="1"/>
</dbReference>
<dbReference type="FunFam" id="1.20.1310.10:FF:000001">
    <property type="entry name" value="Cullin 3"/>
    <property type="match status" value="1"/>
</dbReference>
<feature type="domain" description="Cullin family profile" evidence="7">
    <location>
        <begin position="421"/>
        <end position="652"/>
    </location>
</feature>
<dbReference type="InterPro" id="IPR045093">
    <property type="entry name" value="Cullin"/>
</dbReference>
<gene>
    <name evidence="8" type="ORF">D9611_001871</name>
</gene>
<evidence type="ECO:0000259" key="7">
    <source>
        <dbReference type="PROSITE" id="PS50069"/>
    </source>
</evidence>
<dbReference type="InterPro" id="IPR019559">
    <property type="entry name" value="Cullin_neddylation_domain"/>
</dbReference>
<feature type="region of interest" description="Disordered" evidence="6">
    <location>
        <begin position="1"/>
        <end position="22"/>
    </location>
</feature>
<dbReference type="InterPro" id="IPR001373">
    <property type="entry name" value="Cullin_N"/>
</dbReference>
<comment type="caution">
    <text evidence="8">The sequence shown here is derived from an EMBL/GenBank/DDBJ whole genome shotgun (WGS) entry which is preliminary data.</text>
</comment>
<dbReference type="FunFam" id="1.20.1310.10:FF:000036">
    <property type="entry name" value="SCF ubiquitin ligase subunit CulC, putative"/>
    <property type="match status" value="1"/>
</dbReference>
<feature type="region of interest" description="Disordered" evidence="6">
    <location>
        <begin position="692"/>
        <end position="711"/>
    </location>
</feature>
<reference evidence="8 9" key="1">
    <citation type="journal article" date="2020" name="ISME J.">
        <title>Uncovering the hidden diversity of litter-decomposition mechanisms in mushroom-forming fungi.</title>
        <authorList>
            <person name="Floudas D."/>
            <person name="Bentzer J."/>
            <person name="Ahren D."/>
            <person name="Johansson T."/>
            <person name="Persson P."/>
            <person name="Tunlid A."/>
        </authorList>
    </citation>
    <scope>NUCLEOTIDE SEQUENCE [LARGE SCALE GENOMIC DNA]</scope>
    <source>
        <strain evidence="8 9">CBS 175.51</strain>
    </source>
</reference>
<dbReference type="InterPro" id="IPR016157">
    <property type="entry name" value="Cullin_CS"/>
</dbReference>
<dbReference type="FunFam" id="1.20.1310.10:FF:000002">
    <property type="entry name" value="cullin-3 isoform X1"/>
    <property type="match status" value="1"/>
</dbReference>
<keyword evidence="3" id="KW-0832">Ubl conjugation</keyword>
<evidence type="ECO:0000313" key="9">
    <source>
        <dbReference type="Proteomes" id="UP000541558"/>
    </source>
</evidence>
<sequence>MSTARRGRPKIKPPKKHGQEFSAERTWVALSKSIKEVQNHNAANLSFEENYRYAYNMVLHKKDEMLYNGVSALVAEHLDTLAEEHIIPRFPAGSIGDPIQRSQADELLLKGLKDVWDDHESSMTKLGQLLKYMDRIYPEKAHVPTTWVKGLELFLVHIIKTPIKDHLVTAILKQVQHEREGYVINRSAVKGCVDVFHRLETDHGTVYKTELEKKFLEESETFYKSEAQHLLSTCECPEYLRRVESRYQSEDSRIHHYLSPQTGPGLRKILEDTLLIPNLSTVISMPNSGLDSMIDTDKFDDLARLYRLYLPVQGGLSCLKRTLRESINRRGKDLNDISLGVGGGDGEGEEGQEEEGPKRKEKGKAKARPPPGALPAIKWVQDVLDLKDKFDRVWRDSFESDREVEASLNEAFESFVNNHPKAPEYTSLFIDDHLKRGIKGFTEAEVDSILDKTITVFRYISDKDVFERYYKGHLAKRLLHKRSVSDDAERGMLSKLKIESGYQFTSKLEGMFNDIKLSGDAMDEYRKVLETRTAPSVDINVTVMTATFWPFSAPKAAPLMPEILSEACKSYEAFYFSRHSGRRLTWLTSQGNADMRATFRSRSHELNVSTHALMILLLFEKLGDDDFLTYSEIKEATEIEESDLKRNLQSLACAKYKILRKHPHGREIDVDDSFSFNVDFQASIQKIKISTVSSKPETPQERKETHDRIEEERKHQIDACVVRIMKDRKHMGHNELVNEVTRQLASRFNPDPLAIKKRIEALIEREYLERCEDRKSYNYMA</sequence>
<dbReference type="AlphaFoldDB" id="A0A8H5CJX4"/>
<dbReference type="SUPFAM" id="SSF46785">
    <property type="entry name" value="Winged helix' DNA-binding domain"/>
    <property type="match status" value="1"/>
</dbReference>
<dbReference type="GO" id="GO:0031461">
    <property type="term" value="C:cullin-RING ubiquitin ligase complex"/>
    <property type="evidence" value="ECO:0007669"/>
    <property type="project" value="InterPro"/>
</dbReference>
<dbReference type="Pfam" id="PF00888">
    <property type="entry name" value="Cullin"/>
    <property type="match status" value="1"/>
</dbReference>
<evidence type="ECO:0000256" key="4">
    <source>
        <dbReference type="PROSITE-ProRule" id="PRU00330"/>
    </source>
</evidence>
<dbReference type="Gene3D" id="1.20.1310.10">
    <property type="entry name" value="Cullin Repeats"/>
    <property type="match status" value="4"/>
</dbReference>
<dbReference type="Proteomes" id="UP000541558">
    <property type="component" value="Unassembled WGS sequence"/>
</dbReference>
<organism evidence="8 9">
    <name type="scientific">Ephemerocybe angulata</name>
    <dbReference type="NCBI Taxonomy" id="980116"/>
    <lineage>
        <taxon>Eukaryota</taxon>
        <taxon>Fungi</taxon>
        <taxon>Dikarya</taxon>
        <taxon>Basidiomycota</taxon>
        <taxon>Agaricomycotina</taxon>
        <taxon>Agaricomycetes</taxon>
        <taxon>Agaricomycetidae</taxon>
        <taxon>Agaricales</taxon>
        <taxon>Agaricineae</taxon>
        <taxon>Psathyrellaceae</taxon>
        <taxon>Ephemerocybe</taxon>
    </lineage>
</organism>
<dbReference type="InterPro" id="IPR016158">
    <property type="entry name" value="Cullin_homology"/>
</dbReference>
<dbReference type="Pfam" id="PF10557">
    <property type="entry name" value="Cullin_Nedd8"/>
    <property type="match status" value="1"/>
</dbReference>
<name>A0A8H5CJX4_9AGAR</name>
<feature type="compositionally biased region" description="Basic and acidic residues" evidence="6">
    <location>
        <begin position="698"/>
        <end position="711"/>
    </location>
</feature>
<dbReference type="InterPro" id="IPR036388">
    <property type="entry name" value="WH-like_DNA-bd_sf"/>
</dbReference>
<proteinExistence type="inferred from homology"/>
<evidence type="ECO:0000256" key="3">
    <source>
        <dbReference type="ARBA" id="ARBA00022843"/>
    </source>
</evidence>
<dbReference type="OrthoDB" id="27073at2759"/>
<evidence type="ECO:0000256" key="2">
    <source>
        <dbReference type="ARBA" id="ARBA00022499"/>
    </source>
</evidence>
<feature type="region of interest" description="Disordered" evidence="6">
    <location>
        <begin position="334"/>
        <end position="371"/>
    </location>
</feature>
<evidence type="ECO:0000256" key="1">
    <source>
        <dbReference type="ARBA" id="ARBA00006019"/>
    </source>
</evidence>
<evidence type="ECO:0000313" key="8">
    <source>
        <dbReference type="EMBL" id="KAF5342684.1"/>
    </source>
</evidence>
<dbReference type="Gene3D" id="3.30.230.130">
    <property type="entry name" value="Cullin, Chain C, Domain 2"/>
    <property type="match status" value="1"/>
</dbReference>
<dbReference type="Gene3D" id="1.10.10.10">
    <property type="entry name" value="Winged helix-like DNA-binding domain superfamily/Winged helix DNA-binding domain"/>
    <property type="match status" value="1"/>
</dbReference>
<keyword evidence="2" id="KW-1017">Isopeptide bond</keyword>
<dbReference type="SMART" id="SM00884">
    <property type="entry name" value="Cullin_Nedd8"/>
    <property type="match status" value="1"/>
</dbReference>